<accession>A0A4R6IXS5</accession>
<dbReference type="InterPro" id="IPR025665">
    <property type="entry name" value="Beta-barrel_OMP_2"/>
</dbReference>
<evidence type="ECO:0000259" key="2">
    <source>
        <dbReference type="Pfam" id="PF13568"/>
    </source>
</evidence>
<keyword evidence="1" id="KW-0472">Membrane</keyword>
<dbReference type="EMBL" id="SNWP01000011">
    <property type="protein sequence ID" value="TDO26695.1"/>
    <property type="molecule type" value="Genomic_DNA"/>
</dbReference>
<comment type="caution">
    <text evidence="3">The sequence shown here is derived from an EMBL/GenBank/DDBJ whole genome shotgun (WGS) entry which is preliminary data.</text>
</comment>
<name>A0A4R6IXS5_9BACT</name>
<keyword evidence="4" id="KW-1185">Reference proteome</keyword>
<organism evidence="3 4">
    <name type="scientific">Sediminibacterium goheungense</name>
    <dbReference type="NCBI Taxonomy" id="1086393"/>
    <lineage>
        <taxon>Bacteria</taxon>
        <taxon>Pseudomonadati</taxon>
        <taxon>Bacteroidota</taxon>
        <taxon>Chitinophagia</taxon>
        <taxon>Chitinophagales</taxon>
        <taxon>Chitinophagaceae</taxon>
        <taxon>Sediminibacterium</taxon>
    </lineage>
</organism>
<proteinExistence type="predicted"/>
<dbReference type="Proteomes" id="UP000295741">
    <property type="component" value="Unassembled WGS sequence"/>
</dbReference>
<feature type="transmembrane region" description="Helical" evidence="1">
    <location>
        <begin position="43"/>
        <end position="63"/>
    </location>
</feature>
<sequence>MDSNKYQDEFEQFLQDEVKQHRMYPSDHVWSNIRTELHGYRSWPALTFISVFIITALTLSTVLSTQQQNIHLQPLSVPNLATSQQAAIAANHAATEKSRQYFHTLAPTSINTNTIAKLDTGNDSELMVATANKLTPGTTISINNEFTRLNTNATKNMRNIQSLHPVPANGIHTTLQVSEDKENTTAISNSIAARTELENAETAIETQEESEPAKNISGKNNPISSVKKLTGRKLSKFGFQFYITPSTSYRRLSDEKVKDLVQPATSALPVNAPLNQPANINQVVRHRPAVGMEIGFAVLYNISDRLKLKTGVQLNIRHYQIETFQSSTYDRATISLINFNGIENITRYSPYNNNVGYKETELANKVYQLSVPIGLQWQVLRGKQIGMNAEASVQPTLNLNKNVYLLSTDYRHYADGNDFVRKWNINTNVGFNLTYTAGKTTWQLGPQVRYQHLPTYSNKYPIKEYLLDYGLRIGLTKALQ</sequence>
<keyword evidence="1" id="KW-0812">Transmembrane</keyword>
<feature type="domain" description="Outer membrane protein beta-barrel" evidence="2">
    <location>
        <begin position="276"/>
        <end position="450"/>
    </location>
</feature>
<reference evidence="3 4" key="1">
    <citation type="submission" date="2019-03" db="EMBL/GenBank/DDBJ databases">
        <title>Genomic Encyclopedia of Archaeal and Bacterial Type Strains, Phase II (KMG-II): from individual species to whole genera.</title>
        <authorList>
            <person name="Goeker M."/>
        </authorList>
    </citation>
    <scope>NUCLEOTIDE SEQUENCE [LARGE SCALE GENOMIC DNA]</scope>
    <source>
        <strain evidence="3 4">DSM 28323</strain>
    </source>
</reference>
<evidence type="ECO:0000313" key="3">
    <source>
        <dbReference type="EMBL" id="TDO26695.1"/>
    </source>
</evidence>
<gene>
    <name evidence="3" type="ORF">BC659_2004</name>
</gene>
<evidence type="ECO:0000256" key="1">
    <source>
        <dbReference type="SAM" id="Phobius"/>
    </source>
</evidence>
<keyword evidence="1" id="KW-1133">Transmembrane helix</keyword>
<protein>
    <submittedName>
        <fullName evidence="3">Outer membrane protein with beta-barrel domain</fullName>
    </submittedName>
</protein>
<evidence type="ECO:0000313" key="4">
    <source>
        <dbReference type="Proteomes" id="UP000295741"/>
    </source>
</evidence>
<dbReference type="Pfam" id="PF13568">
    <property type="entry name" value="OMP_b-brl_2"/>
    <property type="match status" value="1"/>
</dbReference>
<dbReference type="OrthoDB" id="630606at2"/>
<dbReference type="AlphaFoldDB" id="A0A4R6IXS5"/>